<keyword evidence="2" id="KW-1185">Reference proteome</keyword>
<organism evidence="1 2">
    <name type="scientific">Marchantia polymorpha</name>
    <name type="common">Common liverwort</name>
    <name type="synonym">Marchantia aquatica</name>
    <dbReference type="NCBI Taxonomy" id="3197"/>
    <lineage>
        <taxon>Eukaryota</taxon>
        <taxon>Viridiplantae</taxon>
        <taxon>Streptophyta</taxon>
        <taxon>Embryophyta</taxon>
        <taxon>Marchantiophyta</taxon>
        <taxon>Marchantiopsida</taxon>
        <taxon>Marchantiidae</taxon>
        <taxon>Marchantiales</taxon>
        <taxon>Marchantiaceae</taxon>
        <taxon>Marchantia</taxon>
    </lineage>
</organism>
<dbReference type="Gramene" id="Mp3g19340.1">
    <property type="protein sequence ID" value="Mp3g19340.1.cds1"/>
    <property type="gene ID" value="Mp3g19340"/>
</dbReference>
<gene>
    <name evidence="1" type="ORF">MARPO_0049s0100</name>
</gene>
<dbReference type="EMBL" id="KZ772721">
    <property type="protein sequence ID" value="PTQ38821.1"/>
    <property type="molecule type" value="Genomic_DNA"/>
</dbReference>
<reference evidence="2" key="1">
    <citation type="journal article" date="2017" name="Cell">
        <title>Insights into land plant evolution garnered from the Marchantia polymorpha genome.</title>
        <authorList>
            <person name="Bowman J.L."/>
            <person name="Kohchi T."/>
            <person name="Yamato K.T."/>
            <person name="Jenkins J."/>
            <person name="Shu S."/>
            <person name="Ishizaki K."/>
            <person name="Yamaoka S."/>
            <person name="Nishihama R."/>
            <person name="Nakamura Y."/>
            <person name="Berger F."/>
            <person name="Adam C."/>
            <person name="Aki S.S."/>
            <person name="Althoff F."/>
            <person name="Araki T."/>
            <person name="Arteaga-Vazquez M.A."/>
            <person name="Balasubrmanian S."/>
            <person name="Barry K."/>
            <person name="Bauer D."/>
            <person name="Boehm C.R."/>
            <person name="Briginshaw L."/>
            <person name="Caballero-Perez J."/>
            <person name="Catarino B."/>
            <person name="Chen F."/>
            <person name="Chiyoda S."/>
            <person name="Chovatia M."/>
            <person name="Davies K.M."/>
            <person name="Delmans M."/>
            <person name="Demura T."/>
            <person name="Dierschke T."/>
            <person name="Dolan L."/>
            <person name="Dorantes-Acosta A.E."/>
            <person name="Eklund D.M."/>
            <person name="Florent S.N."/>
            <person name="Flores-Sandoval E."/>
            <person name="Fujiyama A."/>
            <person name="Fukuzawa H."/>
            <person name="Galik B."/>
            <person name="Grimanelli D."/>
            <person name="Grimwood J."/>
            <person name="Grossniklaus U."/>
            <person name="Hamada T."/>
            <person name="Haseloff J."/>
            <person name="Hetherington A.J."/>
            <person name="Higo A."/>
            <person name="Hirakawa Y."/>
            <person name="Hundley H.N."/>
            <person name="Ikeda Y."/>
            <person name="Inoue K."/>
            <person name="Inoue S.I."/>
            <person name="Ishida S."/>
            <person name="Jia Q."/>
            <person name="Kakita M."/>
            <person name="Kanazawa T."/>
            <person name="Kawai Y."/>
            <person name="Kawashima T."/>
            <person name="Kennedy M."/>
            <person name="Kinose K."/>
            <person name="Kinoshita T."/>
            <person name="Kohara Y."/>
            <person name="Koide E."/>
            <person name="Komatsu K."/>
            <person name="Kopischke S."/>
            <person name="Kubo M."/>
            <person name="Kyozuka J."/>
            <person name="Lagercrantz U."/>
            <person name="Lin S.S."/>
            <person name="Lindquist E."/>
            <person name="Lipzen A.M."/>
            <person name="Lu C.W."/>
            <person name="De Luna E."/>
            <person name="Martienssen R.A."/>
            <person name="Minamino N."/>
            <person name="Mizutani M."/>
            <person name="Mizutani M."/>
            <person name="Mochizuki N."/>
            <person name="Monte I."/>
            <person name="Mosher R."/>
            <person name="Nagasaki H."/>
            <person name="Nakagami H."/>
            <person name="Naramoto S."/>
            <person name="Nishitani K."/>
            <person name="Ohtani M."/>
            <person name="Okamoto T."/>
            <person name="Okumura M."/>
            <person name="Phillips J."/>
            <person name="Pollak B."/>
            <person name="Reinders A."/>
            <person name="Rovekamp M."/>
            <person name="Sano R."/>
            <person name="Sawa S."/>
            <person name="Schmid M.W."/>
            <person name="Shirakawa M."/>
            <person name="Solano R."/>
            <person name="Spunde A."/>
            <person name="Suetsugu N."/>
            <person name="Sugano S."/>
            <person name="Sugiyama A."/>
            <person name="Sun R."/>
            <person name="Suzuki Y."/>
            <person name="Takenaka M."/>
            <person name="Takezawa D."/>
            <person name="Tomogane H."/>
            <person name="Tsuzuki M."/>
            <person name="Ueda T."/>
            <person name="Umeda M."/>
            <person name="Ward J.M."/>
            <person name="Watanabe Y."/>
            <person name="Yazaki K."/>
            <person name="Yokoyama R."/>
            <person name="Yoshitake Y."/>
            <person name="Yotsui I."/>
            <person name="Zachgo S."/>
            <person name="Schmutz J."/>
        </authorList>
    </citation>
    <scope>NUCLEOTIDE SEQUENCE [LARGE SCALE GENOMIC DNA]</scope>
    <source>
        <strain evidence="2">Tak-1</strain>
    </source>
</reference>
<name>A0A2R6WY92_MARPO</name>
<protein>
    <submittedName>
        <fullName evidence="1">Uncharacterized protein</fullName>
    </submittedName>
</protein>
<proteinExistence type="predicted"/>
<sequence>MNTCVAEASISRVTTSLMMRSEARVQRDILRASPSSVVQSHNIPRPCSVEFLQLFSVRVAVIVRAVERNQPKSERNYLNQERSITLRLVPGW</sequence>
<dbReference type="AlphaFoldDB" id="A0A2R6WY92"/>
<accession>A0A2R6WY92</accession>
<dbReference type="Proteomes" id="UP000244005">
    <property type="component" value="Unassembled WGS sequence"/>
</dbReference>
<evidence type="ECO:0000313" key="1">
    <source>
        <dbReference type="EMBL" id="PTQ38821.1"/>
    </source>
</evidence>
<evidence type="ECO:0000313" key="2">
    <source>
        <dbReference type="Proteomes" id="UP000244005"/>
    </source>
</evidence>